<evidence type="ECO:0000313" key="1">
    <source>
        <dbReference type="EMBL" id="PIT91227.1"/>
    </source>
</evidence>
<dbReference type="EMBL" id="PFBJ01000006">
    <property type="protein sequence ID" value="PIT91227.1"/>
    <property type="molecule type" value="Genomic_DNA"/>
</dbReference>
<organism evidence="1 2">
    <name type="scientific">Candidatus Kaiserbacteria bacterium CG10_big_fil_rev_8_21_14_0_10_49_17</name>
    <dbReference type="NCBI Taxonomy" id="1974609"/>
    <lineage>
        <taxon>Bacteria</taxon>
        <taxon>Candidatus Kaiseribacteriota</taxon>
    </lineage>
</organism>
<sequence>MPATPPTDLGELMELISQTFLFDGKKYPELRPASLAKRYRFAVRHSALHISKSAGAIAAEAEKADHGEQMDHQAIKLATAKLFVTTVNLACHSGMTANDLSEMVPKIVK</sequence>
<evidence type="ECO:0000313" key="2">
    <source>
        <dbReference type="Proteomes" id="UP000228809"/>
    </source>
</evidence>
<protein>
    <submittedName>
        <fullName evidence="1">Uncharacterized protein</fullName>
    </submittedName>
</protein>
<dbReference type="AlphaFoldDB" id="A0A2M6WEK6"/>
<accession>A0A2M6WEK6</accession>
<reference evidence="2" key="1">
    <citation type="submission" date="2017-09" db="EMBL/GenBank/DDBJ databases">
        <title>Depth-based differentiation of microbial function through sediment-hosted aquifers and enrichment of novel symbionts in the deep terrestrial subsurface.</title>
        <authorList>
            <person name="Probst A.J."/>
            <person name="Ladd B."/>
            <person name="Jarett J.K."/>
            <person name="Geller-Mcgrath D.E."/>
            <person name="Sieber C.M.K."/>
            <person name="Emerson J.B."/>
            <person name="Anantharaman K."/>
            <person name="Thomas B.C."/>
            <person name="Malmstrom R."/>
            <person name="Stieglmeier M."/>
            <person name="Klingl A."/>
            <person name="Woyke T."/>
            <person name="Ryan C.M."/>
            <person name="Banfield J.F."/>
        </authorList>
    </citation>
    <scope>NUCLEOTIDE SEQUENCE [LARGE SCALE GENOMIC DNA]</scope>
</reference>
<dbReference type="Proteomes" id="UP000228809">
    <property type="component" value="Unassembled WGS sequence"/>
</dbReference>
<comment type="caution">
    <text evidence="1">The sequence shown here is derived from an EMBL/GenBank/DDBJ whole genome shotgun (WGS) entry which is preliminary data.</text>
</comment>
<name>A0A2M6WEK6_9BACT</name>
<proteinExistence type="predicted"/>
<gene>
    <name evidence="1" type="ORF">COU17_01205</name>
</gene>